<dbReference type="GO" id="GO:0004016">
    <property type="term" value="F:adenylate cyclase activity"/>
    <property type="evidence" value="ECO:0007669"/>
    <property type="project" value="UniProtKB-ARBA"/>
</dbReference>
<reference evidence="3 4" key="1">
    <citation type="submission" date="2017-04" db="EMBL/GenBank/DDBJ databases">
        <authorList>
            <person name="Afonso C.L."/>
            <person name="Miller P.J."/>
            <person name="Scott M.A."/>
            <person name="Spackman E."/>
            <person name="Goraichik I."/>
            <person name="Dimitrov K.M."/>
            <person name="Suarez D.L."/>
            <person name="Swayne D.E."/>
        </authorList>
    </citation>
    <scope>NUCLEOTIDE SEQUENCE [LARGE SCALE GENOMIC DNA]</scope>
    <source>
        <strain evidence="3 4">CGMCC 1.10972</strain>
    </source>
</reference>
<dbReference type="GO" id="GO:0035556">
    <property type="term" value="P:intracellular signal transduction"/>
    <property type="evidence" value="ECO:0007669"/>
    <property type="project" value="InterPro"/>
</dbReference>
<organism evidence="3 4">
    <name type="scientific">Fulvimarina manganoxydans</name>
    <dbReference type="NCBI Taxonomy" id="937218"/>
    <lineage>
        <taxon>Bacteria</taxon>
        <taxon>Pseudomonadati</taxon>
        <taxon>Pseudomonadota</taxon>
        <taxon>Alphaproteobacteria</taxon>
        <taxon>Hyphomicrobiales</taxon>
        <taxon>Aurantimonadaceae</taxon>
        <taxon>Fulvimarina</taxon>
    </lineage>
</organism>
<dbReference type="EMBL" id="FWXR01000004">
    <property type="protein sequence ID" value="SMC59034.1"/>
    <property type="molecule type" value="Genomic_DNA"/>
</dbReference>
<dbReference type="InterPro" id="IPR029787">
    <property type="entry name" value="Nucleotide_cyclase"/>
</dbReference>
<dbReference type="PANTHER" id="PTHR43081">
    <property type="entry name" value="ADENYLATE CYCLASE, TERMINAL-DIFFERENTIATION SPECIFIC-RELATED"/>
    <property type="match status" value="1"/>
</dbReference>
<proteinExistence type="predicted"/>
<dbReference type="SMART" id="SM00044">
    <property type="entry name" value="CYCc"/>
    <property type="match status" value="1"/>
</dbReference>
<dbReference type="InterPro" id="IPR001054">
    <property type="entry name" value="A/G_cyclase"/>
</dbReference>
<feature type="transmembrane region" description="Helical" evidence="1">
    <location>
        <begin position="318"/>
        <end position="340"/>
    </location>
</feature>
<gene>
    <name evidence="3" type="ORF">SAMN06297251_104120</name>
</gene>
<dbReference type="Pfam" id="PF05226">
    <property type="entry name" value="CHASE2"/>
    <property type="match status" value="1"/>
</dbReference>
<dbReference type="PANTHER" id="PTHR43081:SF1">
    <property type="entry name" value="ADENYLATE CYCLASE, TERMINAL-DIFFERENTIATION SPECIFIC"/>
    <property type="match status" value="1"/>
</dbReference>
<evidence type="ECO:0000313" key="3">
    <source>
        <dbReference type="EMBL" id="SMC59034.1"/>
    </source>
</evidence>
<keyword evidence="1" id="KW-0472">Membrane</keyword>
<dbReference type="InterPro" id="IPR007890">
    <property type="entry name" value="CHASE2"/>
</dbReference>
<protein>
    <submittedName>
        <fullName evidence="3">Adenylate cyclase</fullName>
    </submittedName>
</protein>
<dbReference type="InterPro" id="IPR050697">
    <property type="entry name" value="Adenylyl/Guanylyl_Cyclase_3/4"/>
</dbReference>
<dbReference type="Proteomes" id="UP000192656">
    <property type="component" value="Unassembled WGS sequence"/>
</dbReference>
<dbReference type="SMART" id="SM01080">
    <property type="entry name" value="CHASE2"/>
    <property type="match status" value="1"/>
</dbReference>
<evidence type="ECO:0000256" key="1">
    <source>
        <dbReference type="SAM" id="Phobius"/>
    </source>
</evidence>
<dbReference type="AlphaFoldDB" id="A0A1W2AEI1"/>
<dbReference type="Gene3D" id="3.30.70.1230">
    <property type="entry name" value="Nucleotide cyclase"/>
    <property type="match status" value="1"/>
</dbReference>
<keyword evidence="1" id="KW-0812">Transmembrane</keyword>
<dbReference type="Pfam" id="PF00211">
    <property type="entry name" value="Guanylate_cyc"/>
    <property type="match status" value="1"/>
</dbReference>
<keyword evidence="1" id="KW-1133">Transmembrane helix</keyword>
<evidence type="ECO:0000259" key="2">
    <source>
        <dbReference type="PROSITE" id="PS50125"/>
    </source>
</evidence>
<feature type="transmembrane region" description="Helical" evidence="1">
    <location>
        <begin position="347"/>
        <end position="368"/>
    </location>
</feature>
<feature type="domain" description="Guanylate cyclase" evidence="2">
    <location>
        <begin position="439"/>
        <end position="576"/>
    </location>
</feature>
<dbReference type="CDD" id="cd07302">
    <property type="entry name" value="CHD"/>
    <property type="match status" value="1"/>
</dbReference>
<name>A0A1W2AEI1_9HYPH</name>
<dbReference type="GO" id="GO:0006171">
    <property type="term" value="P:cAMP biosynthetic process"/>
    <property type="evidence" value="ECO:0007669"/>
    <property type="project" value="TreeGrafter"/>
</dbReference>
<feature type="transmembrane region" description="Helical" evidence="1">
    <location>
        <begin position="36"/>
        <end position="56"/>
    </location>
</feature>
<sequence>MSAGRASGHRPGRLPWRFRRRADRQPAETSKGRRRLVETLVVAVIAIAAALSLSMWQPFRMAEARYFDYVVPLFAPDLQALSEEDGGVVIVAIDEPSFAEIGLQWPWPRALHGQLVEALRNAGAKAVGLDLIFAEPSSEGSDEALAASLGPDVVLAADESIIETPHMSQLVRTEPLPMFLAKGARAGLASVVLDRDGVLRRIPAFPDGFAAEILTAAGESPQLPLVEAAGRMVQTMGPARSYPTISYYQALDPKSFLPPDFLKDKIVLVGRSLQMSVASEVGGVDSFASSETARDGFLVPGVEMQATILDNLRHGLSFGWASTTQNALLIALFGALAAALAWRPADLWTLAGALALILVVVAVDLLALQGFRLFLPPLAPSLCIAGVLAPLAARDIAEERRMRRDVTRAFGHYLAPAMVDKLARDPKALKLGGERRELTILFSDVRNFTVLAESMKDEPERLTQLINRLLTPLSDAVLERGGTIDKFIGDCIMAFWNAPLDDPDHARRAVEAGLAMLASVEGVNRELREELGESAPALSIGVGINSGICVVGNMGSSRRFDYSVLGDAVNYASRLEGASKSCAVPLLLGETTATQLATTMRPVLVDRISVKGRSGVAPVYTVLSGASPTSQEVASFDAAVERLLTGEEAAQAGAKMRQELEDLLARIAERERQRRSASMV</sequence>
<dbReference type="STRING" id="937218.SAMN06297251_104120"/>
<accession>A0A1W2AEI1</accession>
<evidence type="ECO:0000313" key="4">
    <source>
        <dbReference type="Proteomes" id="UP000192656"/>
    </source>
</evidence>
<dbReference type="PROSITE" id="PS50125">
    <property type="entry name" value="GUANYLATE_CYCLASE_2"/>
    <property type="match status" value="1"/>
</dbReference>
<keyword evidence="4" id="KW-1185">Reference proteome</keyword>
<dbReference type="SUPFAM" id="SSF55073">
    <property type="entry name" value="Nucleotide cyclase"/>
    <property type="match status" value="1"/>
</dbReference>